<feature type="compositionally biased region" description="Polar residues" evidence="1">
    <location>
        <begin position="351"/>
        <end position="371"/>
    </location>
</feature>
<keyword evidence="3" id="KW-1185">Reference proteome</keyword>
<name>A0ABQ0CVI8_9HYPO</name>
<gene>
    <name evidence="2" type="primary">g5688</name>
    <name evidence="2" type="ORF">EsDP_00005688</name>
</gene>
<protein>
    <submittedName>
        <fullName evidence="2">Uncharacterized protein</fullName>
    </submittedName>
</protein>
<accession>A0ABQ0CVI8</accession>
<feature type="region of interest" description="Disordered" evidence="1">
    <location>
        <begin position="350"/>
        <end position="378"/>
    </location>
</feature>
<proteinExistence type="predicted"/>
<organism evidence="2 3">
    <name type="scientific">Epichloe bromicola</name>
    <dbReference type="NCBI Taxonomy" id="79588"/>
    <lineage>
        <taxon>Eukaryota</taxon>
        <taxon>Fungi</taxon>
        <taxon>Dikarya</taxon>
        <taxon>Ascomycota</taxon>
        <taxon>Pezizomycotina</taxon>
        <taxon>Sordariomycetes</taxon>
        <taxon>Hypocreomycetidae</taxon>
        <taxon>Hypocreales</taxon>
        <taxon>Clavicipitaceae</taxon>
        <taxon>Epichloe</taxon>
    </lineage>
</organism>
<comment type="caution">
    <text evidence="2">The sequence shown here is derived from an EMBL/GenBank/DDBJ whole genome shotgun (WGS) entry which is preliminary data.</text>
</comment>
<evidence type="ECO:0000256" key="1">
    <source>
        <dbReference type="SAM" id="MobiDB-lite"/>
    </source>
</evidence>
<evidence type="ECO:0000313" key="3">
    <source>
        <dbReference type="Proteomes" id="UP001562357"/>
    </source>
</evidence>
<sequence length="378" mass="43350">MDADSVFYNNSEVANYDIERLAAEHAEHAEQVGREKAEREARLAKIPLEDCHEKYRELPPPKHDVPDDELPFKVITEIAYSEGWYCGIFEIPSNVAYAPPPFHWVHDSLGRQQFVPWIIEAPLNSVEILEALLKPAHPFEIHTARHVQRRCSPDAKKGTRNRRLYDEYIRLQGQLELDREISYILVPRTAVDNIHKITFGTFVPVVLNYISIPWGKGWGCPWALVLYNKPVPGTIHTYENSLKERLGELELSEDERKFRRSLLRHGTIPLPECLIDWFAGRPGKSAALPYFASADELETNRKDAVDEGQRTHHGDSYLLAPCCLPTLDYEAARRQREHHLEVIFRRINGKGKQNGQHGCNKGSVSRTGSQRKNPRIEA</sequence>
<evidence type="ECO:0000313" key="2">
    <source>
        <dbReference type="EMBL" id="GAB0137423.1"/>
    </source>
</evidence>
<dbReference type="Proteomes" id="UP001562357">
    <property type="component" value="Unassembled WGS sequence"/>
</dbReference>
<dbReference type="EMBL" id="BAAFGZ010000279">
    <property type="protein sequence ID" value="GAB0137423.1"/>
    <property type="molecule type" value="Genomic_DNA"/>
</dbReference>
<reference evidence="3" key="1">
    <citation type="submission" date="2024-06" db="EMBL/GenBank/DDBJ databases">
        <title>Draft Genome Sequences of Epichloe bromicola Strains Isolated from Elymus ciliaris.</title>
        <authorList>
            <consortium name="Epichloe bromicola genome sequencing consortium"/>
            <person name="Miura A."/>
            <person name="Imano S."/>
            <person name="Ashida A."/>
            <person name="Sato I."/>
            <person name="Chiba S."/>
            <person name="Tanaka A."/>
            <person name="Camagna M."/>
            <person name="Takemoto D."/>
        </authorList>
    </citation>
    <scope>NUCLEOTIDE SEQUENCE [LARGE SCALE GENOMIC DNA]</scope>
    <source>
        <strain evidence="3">DP</strain>
    </source>
</reference>